<accession>A0A0D3IA05</accession>
<feature type="compositionally biased region" description="Low complexity" evidence="1">
    <location>
        <begin position="138"/>
        <end position="148"/>
    </location>
</feature>
<keyword evidence="3" id="KW-1185">Reference proteome</keyword>
<dbReference type="InterPro" id="IPR043136">
    <property type="entry name" value="B30.2/SPRY_sf"/>
</dbReference>
<dbReference type="Gene3D" id="2.60.120.920">
    <property type="match status" value="1"/>
</dbReference>
<feature type="region of interest" description="Disordered" evidence="1">
    <location>
        <begin position="126"/>
        <end position="215"/>
    </location>
</feature>
<dbReference type="GO" id="GO:0048188">
    <property type="term" value="C:Set1C/COMPASS complex"/>
    <property type="evidence" value="ECO:0007669"/>
    <property type="project" value="InterPro"/>
</dbReference>
<dbReference type="PaxDb" id="2903-EOD08090"/>
<name>A0A0D3IA05_EMIH1</name>
<dbReference type="HOGENOM" id="CLU_1286260_0_0_1"/>
<evidence type="ECO:0000313" key="2">
    <source>
        <dbReference type="EnsemblProtists" id="EOD08090"/>
    </source>
</evidence>
<evidence type="ECO:0000313" key="3">
    <source>
        <dbReference type="Proteomes" id="UP000013827"/>
    </source>
</evidence>
<sequence>EFIVEEERTRVPSAGSSISFFKNGVPQGVWAEVYYPAASLYKAAVATFNFGPTFEFPPQGLQDARPMSELPGELLPCCPVATDDADEGGGGGGGGGGMFGDMAGLVGSLSSAAGVPAEAGAAGAAGAAESVEGEEAADGSASETAAEGVSEASETAFGDLTEESITNAESVTDGEPGGPASALAGDGSVLPPAKRQRQDESHLEATDSEEERGGQ</sequence>
<dbReference type="InterPro" id="IPR037353">
    <property type="entry name" value="ASH2"/>
</dbReference>
<proteinExistence type="predicted"/>
<dbReference type="GO" id="GO:0000976">
    <property type="term" value="F:transcription cis-regulatory region binding"/>
    <property type="evidence" value="ECO:0007669"/>
    <property type="project" value="TreeGrafter"/>
</dbReference>
<protein>
    <recommendedName>
        <fullName evidence="4">B30.2/SPRY domain-containing protein</fullName>
    </recommendedName>
</protein>
<dbReference type="Proteomes" id="UP000013827">
    <property type="component" value="Unassembled WGS sequence"/>
</dbReference>
<dbReference type="RefSeq" id="XP_005760519.1">
    <property type="nucleotide sequence ID" value="XM_005760462.1"/>
</dbReference>
<dbReference type="KEGG" id="ehx:EMIHUDRAFT_372028"/>
<organism evidence="2 3">
    <name type="scientific">Emiliania huxleyi (strain CCMP1516)</name>
    <dbReference type="NCBI Taxonomy" id="280463"/>
    <lineage>
        <taxon>Eukaryota</taxon>
        <taxon>Haptista</taxon>
        <taxon>Haptophyta</taxon>
        <taxon>Prymnesiophyceae</taxon>
        <taxon>Isochrysidales</taxon>
        <taxon>Noelaerhabdaceae</taxon>
        <taxon>Emiliania</taxon>
    </lineage>
</organism>
<feature type="compositionally biased region" description="Basic and acidic residues" evidence="1">
    <location>
        <begin position="196"/>
        <end position="215"/>
    </location>
</feature>
<dbReference type="STRING" id="2903.R1D0F6"/>
<evidence type="ECO:0008006" key="4">
    <source>
        <dbReference type="Google" id="ProtNLM"/>
    </source>
</evidence>
<dbReference type="eggNOG" id="KOG2626">
    <property type="taxonomic scope" value="Eukaryota"/>
</dbReference>
<reference evidence="3" key="1">
    <citation type="journal article" date="2013" name="Nature">
        <title>Pan genome of the phytoplankton Emiliania underpins its global distribution.</title>
        <authorList>
            <person name="Read B.A."/>
            <person name="Kegel J."/>
            <person name="Klute M.J."/>
            <person name="Kuo A."/>
            <person name="Lefebvre S.C."/>
            <person name="Maumus F."/>
            <person name="Mayer C."/>
            <person name="Miller J."/>
            <person name="Monier A."/>
            <person name="Salamov A."/>
            <person name="Young J."/>
            <person name="Aguilar M."/>
            <person name="Claverie J.M."/>
            <person name="Frickenhaus S."/>
            <person name="Gonzalez K."/>
            <person name="Herman E.K."/>
            <person name="Lin Y.C."/>
            <person name="Napier J."/>
            <person name="Ogata H."/>
            <person name="Sarno A.F."/>
            <person name="Shmutz J."/>
            <person name="Schroeder D."/>
            <person name="de Vargas C."/>
            <person name="Verret F."/>
            <person name="von Dassow P."/>
            <person name="Valentin K."/>
            <person name="Van de Peer Y."/>
            <person name="Wheeler G."/>
            <person name="Dacks J.B."/>
            <person name="Delwiche C.F."/>
            <person name="Dyhrman S.T."/>
            <person name="Glockner G."/>
            <person name="John U."/>
            <person name="Richards T."/>
            <person name="Worden A.Z."/>
            <person name="Zhang X."/>
            <person name="Grigoriev I.V."/>
            <person name="Allen A.E."/>
            <person name="Bidle K."/>
            <person name="Borodovsky M."/>
            <person name="Bowler C."/>
            <person name="Brownlee C."/>
            <person name="Cock J.M."/>
            <person name="Elias M."/>
            <person name="Gladyshev V.N."/>
            <person name="Groth M."/>
            <person name="Guda C."/>
            <person name="Hadaegh A."/>
            <person name="Iglesias-Rodriguez M.D."/>
            <person name="Jenkins J."/>
            <person name="Jones B.M."/>
            <person name="Lawson T."/>
            <person name="Leese F."/>
            <person name="Lindquist E."/>
            <person name="Lobanov A."/>
            <person name="Lomsadze A."/>
            <person name="Malik S.B."/>
            <person name="Marsh M.E."/>
            <person name="Mackinder L."/>
            <person name="Mock T."/>
            <person name="Mueller-Roeber B."/>
            <person name="Pagarete A."/>
            <person name="Parker M."/>
            <person name="Probert I."/>
            <person name="Quesneville H."/>
            <person name="Raines C."/>
            <person name="Rensing S.A."/>
            <person name="Riano-Pachon D.M."/>
            <person name="Richier S."/>
            <person name="Rokitta S."/>
            <person name="Shiraiwa Y."/>
            <person name="Soanes D.M."/>
            <person name="van der Giezen M."/>
            <person name="Wahlund T.M."/>
            <person name="Williams B."/>
            <person name="Wilson W."/>
            <person name="Wolfe G."/>
            <person name="Wurch L.L."/>
        </authorList>
    </citation>
    <scope>NUCLEOTIDE SEQUENCE</scope>
</reference>
<evidence type="ECO:0000256" key="1">
    <source>
        <dbReference type="SAM" id="MobiDB-lite"/>
    </source>
</evidence>
<dbReference type="PANTHER" id="PTHR10598:SF0">
    <property type="entry name" value="SET1_ASH2 HISTONE METHYLTRANSFERASE COMPLEX SUBUNIT ASH2"/>
    <property type="match status" value="1"/>
</dbReference>
<dbReference type="PANTHER" id="PTHR10598">
    <property type="entry name" value="SET1/ASH2 HISTONE METHYLTRANSFERASE COMPLEX SUBUNIT ASH2"/>
    <property type="match status" value="1"/>
</dbReference>
<dbReference type="EnsemblProtists" id="EOD08090">
    <property type="protein sequence ID" value="EOD08090"/>
    <property type="gene ID" value="EMIHUDRAFT_372028"/>
</dbReference>
<dbReference type="AlphaFoldDB" id="A0A0D3IA05"/>
<reference evidence="2" key="2">
    <citation type="submission" date="2024-10" db="UniProtKB">
        <authorList>
            <consortium name="EnsemblProtists"/>
        </authorList>
    </citation>
    <scope>IDENTIFICATION</scope>
</reference>
<dbReference type="GeneID" id="17254241"/>